<sequence length="488" mass="56570">MQITTLNQDIDTLLKGWPQNEATSAQQARWPTNLQPQQLGNDAPDCLRLLAEDGSDGEPVFKNNDHRWPADRDLIRLGCFFHLELERTLAMALKAQWEPFFEKESRIDNLTAFPDEAKQLSLEFNPGYGRCADADALYDLFEEHSHYASEAGYDRDKFKTLIHQTIMAHGHLFGIRSLELDAFVAERRKEQALVKDASQSEQDEFWRAKLMWLEQRRILEQWLLELENQRLKNANIQQKWMATFGELYFKVMEAQYQVLSLQRRIQFKQTDPGLSQEDLDQLEQQAIAEERAILAHLQQEIAFAKLLQIFGPNGLPVGPKERSEYEQECKRVLFKIHAKTHPDRLPEGFTEQQKQALLAHFNAARQINREEIGLDRRALDKLYDILAQVEALWESMGVDIDTRLVIRGETLQEQMAWLQTENTRLEGEVEELRNELTVLSEDQDIQEKLYSLASEDGIAQMKDNMKAKLTTSQAQISELEAELAALFR</sequence>
<keyword evidence="3" id="KW-1185">Reference proteome</keyword>
<evidence type="ECO:0000313" key="2">
    <source>
        <dbReference type="EMBL" id="OAD19778.1"/>
    </source>
</evidence>
<evidence type="ECO:0008006" key="4">
    <source>
        <dbReference type="Google" id="ProtNLM"/>
    </source>
</evidence>
<comment type="caution">
    <text evidence="2">The sequence shown here is derived from an EMBL/GenBank/DDBJ whole genome shotgun (WGS) entry which is preliminary data.</text>
</comment>
<keyword evidence="1" id="KW-0175">Coiled coil</keyword>
<evidence type="ECO:0000313" key="3">
    <source>
        <dbReference type="Proteomes" id="UP000076962"/>
    </source>
</evidence>
<protein>
    <recommendedName>
        <fullName evidence="4">J domain-containing protein</fullName>
    </recommendedName>
</protein>
<dbReference type="EMBL" id="LUTY01002668">
    <property type="protein sequence ID" value="OAD19778.1"/>
    <property type="molecule type" value="Genomic_DNA"/>
</dbReference>
<evidence type="ECO:0000256" key="1">
    <source>
        <dbReference type="SAM" id="Coils"/>
    </source>
</evidence>
<feature type="coiled-coil region" evidence="1">
    <location>
        <begin position="415"/>
        <end position="482"/>
    </location>
</feature>
<reference evidence="2 3" key="1">
    <citation type="submission" date="2016-05" db="EMBL/GenBank/DDBJ databases">
        <title>Single-cell genome of chain-forming Candidatus Thiomargarita nelsonii and comparison to other large sulfur-oxidizing bacteria.</title>
        <authorList>
            <person name="Winkel M."/>
            <person name="Salman V."/>
            <person name="Woyke T."/>
            <person name="Schulz-Vogt H."/>
            <person name="Richter M."/>
            <person name="Flood B."/>
            <person name="Bailey J."/>
            <person name="Amann R."/>
            <person name="Mussmann M."/>
        </authorList>
    </citation>
    <scope>NUCLEOTIDE SEQUENCE [LARGE SCALE GENOMIC DNA]</scope>
    <source>
        <strain evidence="2 3">THI036</strain>
    </source>
</reference>
<gene>
    <name evidence="2" type="ORF">THIOM_004564</name>
</gene>
<dbReference type="Proteomes" id="UP000076962">
    <property type="component" value="Unassembled WGS sequence"/>
</dbReference>
<dbReference type="AlphaFoldDB" id="A0A176RVN4"/>
<proteinExistence type="predicted"/>
<name>A0A176RVN4_9GAMM</name>
<organism evidence="2 3">
    <name type="scientific">Candidatus Thiomargarita nelsonii</name>
    <dbReference type="NCBI Taxonomy" id="1003181"/>
    <lineage>
        <taxon>Bacteria</taxon>
        <taxon>Pseudomonadati</taxon>
        <taxon>Pseudomonadota</taxon>
        <taxon>Gammaproteobacteria</taxon>
        <taxon>Thiotrichales</taxon>
        <taxon>Thiotrichaceae</taxon>
        <taxon>Thiomargarita</taxon>
    </lineage>
</organism>
<accession>A0A176RVN4</accession>